<dbReference type="Proteomes" id="UP000217736">
    <property type="component" value="Chromosome"/>
</dbReference>
<reference evidence="2" key="1">
    <citation type="submission" date="2017-06" db="EMBL/GenBank/DDBJ databases">
        <title>Complete Genome Sequence of Mycobacterium shigaense.</title>
        <authorList>
            <person name="Fukano H."/>
            <person name="Yoshida M."/>
            <person name="Kazumi Y."/>
            <person name="Ogura Y."/>
            <person name="Mitarai S."/>
            <person name="Hayashi T."/>
            <person name="Hoshino Y."/>
        </authorList>
    </citation>
    <scope>NUCLEOTIDE SEQUENCE [LARGE SCALE GENOMIC DNA]</scope>
    <source>
        <strain evidence="2">UN-152</strain>
    </source>
</reference>
<accession>A0A1Z4ECU2</accession>
<evidence type="ECO:0000313" key="1">
    <source>
        <dbReference type="EMBL" id="BAX90785.1"/>
    </source>
</evidence>
<protein>
    <submittedName>
        <fullName evidence="1">Uncharacterized protein</fullName>
    </submittedName>
</protein>
<gene>
    <name evidence="1" type="ORF">MSG_00621</name>
</gene>
<dbReference type="OrthoDB" id="5195851at2"/>
<name>A0A1Z4ECU2_9MYCO</name>
<proteinExistence type="predicted"/>
<evidence type="ECO:0000313" key="2">
    <source>
        <dbReference type="Proteomes" id="UP000217736"/>
    </source>
</evidence>
<dbReference type="KEGG" id="mshg:MSG_00621"/>
<organism evidence="1 2">
    <name type="scientific">Mycobacterium shigaense</name>
    <dbReference type="NCBI Taxonomy" id="722731"/>
    <lineage>
        <taxon>Bacteria</taxon>
        <taxon>Bacillati</taxon>
        <taxon>Actinomycetota</taxon>
        <taxon>Actinomycetes</taxon>
        <taxon>Mycobacteriales</taxon>
        <taxon>Mycobacteriaceae</taxon>
        <taxon>Mycobacterium</taxon>
        <taxon>Mycobacterium simiae complex</taxon>
    </lineage>
</organism>
<dbReference type="RefSeq" id="WP_096436988.1">
    <property type="nucleotide sequence ID" value="NZ_AP018164.1"/>
</dbReference>
<keyword evidence="2" id="KW-1185">Reference proteome</keyword>
<sequence length="173" mass="17675">MSHINPALRATMAAALMSTIACMGTATANADANDTLAGALSKGYTSSNCKPQQPSEVQGSFNATVLAVLQCGQNSDSSGPMGGKYFLFGNSADTASSFTKLISGDTLANCGSASSPTTWHQGSNTDSAGQVACGTDSGKAEVLWTVDAKNVLAFIRASDGDTASLYKWWQANG</sequence>
<dbReference type="AlphaFoldDB" id="A0A1Z4ECU2"/>
<dbReference type="EMBL" id="AP018164">
    <property type="protein sequence ID" value="BAX90785.1"/>
    <property type="molecule type" value="Genomic_DNA"/>
</dbReference>